<dbReference type="HOGENOM" id="CLU_017415_8_0_1"/>
<evidence type="ECO:0000313" key="6">
    <source>
        <dbReference type="EnsemblPlants" id="Bo00858s040.1"/>
    </source>
</evidence>
<protein>
    <recommendedName>
        <fullName evidence="5">Ubiquitin-like protease family profile domain-containing protein</fullName>
    </recommendedName>
</protein>
<dbReference type="Pfam" id="PF02902">
    <property type="entry name" value="Peptidase_C48"/>
    <property type="match status" value="1"/>
</dbReference>
<dbReference type="PANTHER" id="PTHR48449:SF1">
    <property type="entry name" value="DUF1985 DOMAIN-CONTAINING PROTEIN"/>
    <property type="match status" value="1"/>
</dbReference>
<feature type="region of interest" description="Disordered" evidence="4">
    <location>
        <begin position="326"/>
        <end position="402"/>
    </location>
</feature>
<evidence type="ECO:0000313" key="7">
    <source>
        <dbReference type="Proteomes" id="UP000032141"/>
    </source>
</evidence>
<dbReference type="InterPro" id="IPR015410">
    <property type="entry name" value="DUF1985"/>
</dbReference>
<dbReference type="Proteomes" id="UP000032141">
    <property type="component" value="Unassembled WGS sequence"/>
</dbReference>
<keyword evidence="7" id="KW-1185">Reference proteome</keyword>
<evidence type="ECO:0000256" key="1">
    <source>
        <dbReference type="ARBA" id="ARBA00005234"/>
    </source>
</evidence>
<dbReference type="OMA" id="CPRLHIN"/>
<keyword evidence="2" id="KW-0645">Protease</keyword>
<evidence type="ECO:0000256" key="3">
    <source>
        <dbReference type="ARBA" id="ARBA00022801"/>
    </source>
</evidence>
<dbReference type="InterPro" id="IPR003653">
    <property type="entry name" value="Peptidase_C48_C"/>
</dbReference>
<dbReference type="Pfam" id="PF09331">
    <property type="entry name" value="DUF1985"/>
    <property type="match status" value="1"/>
</dbReference>
<evidence type="ECO:0000256" key="2">
    <source>
        <dbReference type="ARBA" id="ARBA00022670"/>
    </source>
</evidence>
<proteinExistence type="inferred from homology"/>
<dbReference type="AlphaFoldDB" id="A0A0D2ZRP2"/>
<keyword evidence="3" id="KW-0378">Hydrolase</keyword>
<feature type="domain" description="Ubiquitin-like protease family profile" evidence="5">
    <location>
        <begin position="466"/>
        <end position="670"/>
    </location>
</feature>
<dbReference type="SUPFAM" id="SSF54001">
    <property type="entry name" value="Cysteine proteinases"/>
    <property type="match status" value="1"/>
</dbReference>
<organism evidence="6 7">
    <name type="scientific">Brassica oleracea var. oleracea</name>
    <dbReference type="NCBI Taxonomy" id="109376"/>
    <lineage>
        <taxon>Eukaryota</taxon>
        <taxon>Viridiplantae</taxon>
        <taxon>Streptophyta</taxon>
        <taxon>Embryophyta</taxon>
        <taxon>Tracheophyta</taxon>
        <taxon>Spermatophyta</taxon>
        <taxon>Magnoliopsida</taxon>
        <taxon>eudicotyledons</taxon>
        <taxon>Gunneridae</taxon>
        <taxon>Pentapetalae</taxon>
        <taxon>rosids</taxon>
        <taxon>malvids</taxon>
        <taxon>Brassicales</taxon>
        <taxon>Brassicaceae</taxon>
        <taxon>Brassiceae</taxon>
        <taxon>Brassica</taxon>
    </lineage>
</organism>
<dbReference type="InterPro" id="IPR038765">
    <property type="entry name" value="Papain-like_cys_pep_sf"/>
</dbReference>
<comment type="similarity">
    <text evidence="1">Belongs to the peptidase C48 family.</text>
</comment>
<sequence>MEMPELPRRIYTLGEEPPAVHSISYHTCWALHAALKKALHDDEYEELKESKLGVFIKFQELGFDWASRLVHYMLGFQLDIKKKYELWSLVGPQPMLGVHVEAGPSTQEIITALERCKGWSRDDRKQLAYLAIFTGYIEGRKYSTPTRVSLARLVMELERFENYPWGRVVFKVLMDSVVKGRVILDCYTINGFAQALQVLVYTALPELGATYGNPLPNNSSPPILAYKGRKGRRQFKEAILSQTRVINFVQKDIGQMFPKLEFDVEDKPAENIIELMFVKKPWKWTMDCWKITGTWVNTKPTVVSLAKKKYHHKTERVERVEAVEKKVGITTKRKGTSSQNTTSPPNPTLEPGSESVNGTNAGRKSLAEDKGPDVPAAVPADASSSKDKAPEPSLVLLDKNQSTVSDLQKKDARYQEKRDAALALCRAKSDRTRKLAASQQSPYTANSTARVIIPNKKLYPGYNPFAPIDKKKLKELADWLKTCPRLHINAWINVLRKRYDANPQHFKRDRMCFLDHLFAQQWRFNFKDFKDSQPDQNGLGRRLPGGAWNYYAGTIPSFCQSNKVWGTDIDDIYAPVNYTDTYWIAMWISIPKRHIVVFDSICSSISPKELDVVMEPFLYMVPYLLVECASSDEQCAQYSVEPFTYERPTNIPPSRAGDCGVYTLKARSSQICLVVQFDKEVDTDKFITQIFNT</sequence>
<evidence type="ECO:0000259" key="5">
    <source>
        <dbReference type="PROSITE" id="PS50600"/>
    </source>
</evidence>
<dbReference type="EnsemblPlants" id="Bo00858s040.1">
    <property type="protein sequence ID" value="Bo00858s040.1"/>
    <property type="gene ID" value="Bo00858s040"/>
</dbReference>
<dbReference type="PANTHER" id="PTHR48449">
    <property type="entry name" value="DUF1985 DOMAIN-CONTAINING PROTEIN"/>
    <property type="match status" value="1"/>
</dbReference>
<dbReference type="PROSITE" id="PS50600">
    <property type="entry name" value="ULP_PROTEASE"/>
    <property type="match status" value="1"/>
</dbReference>
<dbReference type="Gramene" id="Bo00858s040.1">
    <property type="protein sequence ID" value="Bo00858s040.1"/>
    <property type="gene ID" value="Bo00858s040"/>
</dbReference>
<evidence type="ECO:0000256" key="4">
    <source>
        <dbReference type="SAM" id="MobiDB-lite"/>
    </source>
</evidence>
<dbReference type="GO" id="GO:0008234">
    <property type="term" value="F:cysteine-type peptidase activity"/>
    <property type="evidence" value="ECO:0007669"/>
    <property type="project" value="InterPro"/>
</dbReference>
<reference evidence="6" key="1">
    <citation type="journal article" date="2014" name="Genome Biol.">
        <title>Transcriptome and methylome profiling reveals relics of genome dominance in the mesopolyploid Brassica oleracea.</title>
        <authorList>
            <person name="Parkin I.A."/>
            <person name="Koh C."/>
            <person name="Tang H."/>
            <person name="Robinson S.J."/>
            <person name="Kagale S."/>
            <person name="Clarke W.E."/>
            <person name="Town C.D."/>
            <person name="Nixon J."/>
            <person name="Krishnakumar V."/>
            <person name="Bidwell S.L."/>
            <person name="Denoeud F."/>
            <person name="Belcram H."/>
            <person name="Links M.G."/>
            <person name="Just J."/>
            <person name="Clarke C."/>
            <person name="Bender T."/>
            <person name="Huebert T."/>
            <person name="Mason A.S."/>
            <person name="Pires J.C."/>
            <person name="Barker G."/>
            <person name="Moore J."/>
            <person name="Walley P.G."/>
            <person name="Manoli S."/>
            <person name="Batley J."/>
            <person name="Edwards D."/>
            <person name="Nelson M.N."/>
            <person name="Wang X."/>
            <person name="Paterson A.H."/>
            <person name="King G."/>
            <person name="Bancroft I."/>
            <person name="Chalhoub B."/>
            <person name="Sharpe A.G."/>
        </authorList>
    </citation>
    <scope>NUCLEOTIDE SEQUENCE [LARGE SCALE GENOMIC DNA]</scope>
    <source>
        <strain evidence="6">cv. TO1000</strain>
    </source>
</reference>
<accession>A0A0D2ZRP2</accession>
<dbReference type="Gene3D" id="3.40.395.10">
    <property type="entry name" value="Adenoviral Proteinase, Chain A"/>
    <property type="match status" value="1"/>
</dbReference>
<reference evidence="6" key="2">
    <citation type="submission" date="2015-06" db="UniProtKB">
        <authorList>
            <consortium name="EnsemblPlants"/>
        </authorList>
    </citation>
    <scope>IDENTIFICATION</scope>
</reference>
<name>A0A0D2ZRP2_BRAOL</name>
<feature type="compositionally biased region" description="Low complexity" evidence="4">
    <location>
        <begin position="373"/>
        <end position="383"/>
    </location>
</feature>
<dbReference type="GO" id="GO:0006508">
    <property type="term" value="P:proteolysis"/>
    <property type="evidence" value="ECO:0007669"/>
    <property type="project" value="UniProtKB-KW"/>
</dbReference>